<name>A0A4Y1RSV5_PRUDU</name>
<accession>A0A4Y1RSV5</accession>
<evidence type="ECO:0000256" key="5">
    <source>
        <dbReference type="ARBA" id="ARBA00023136"/>
    </source>
</evidence>
<evidence type="ECO:0000256" key="4">
    <source>
        <dbReference type="ARBA" id="ARBA00022989"/>
    </source>
</evidence>
<keyword evidence="5 6" id="KW-0472">Membrane</keyword>
<proteinExistence type="inferred from homology"/>
<dbReference type="GO" id="GO:0005737">
    <property type="term" value="C:cytoplasm"/>
    <property type="evidence" value="ECO:0007669"/>
    <property type="project" value="TreeGrafter"/>
</dbReference>
<evidence type="ECO:0000256" key="1">
    <source>
        <dbReference type="ARBA" id="ARBA00004141"/>
    </source>
</evidence>
<dbReference type="AlphaFoldDB" id="A0A4Y1RSV5"/>
<evidence type="ECO:0000256" key="7">
    <source>
        <dbReference type="SAM" id="MobiDB-lite"/>
    </source>
</evidence>
<keyword evidence="3 6" id="KW-0812">Transmembrane</keyword>
<dbReference type="EMBL" id="AP019303">
    <property type="protein sequence ID" value="BBH07025.1"/>
    <property type="molecule type" value="Genomic_DNA"/>
</dbReference>
<dbReference type="InterPro" id="IPR007248">
    <property type="entry name" value="Mpv17_PMP22"/>
</dbReference>
<evidence type="ECO:0000313" key="8">
    <source>
        <dbReference type="EMBL" id="BBH07025.1"/>
    </source>
</evidence>
<evidence type="ECO:0000256" key="6">
    <source>
        <dbReference type="RuleBase" id="RU363053"/>
    </source>
</evidence>
<dbReference type="PANTHER" id="PTHR11266:SF80">
    <property type="entry name" value="PEROXISOMAL MEMBRANE PROTEIN 2"/>
    <property type="match status" value="1"/>
</dbReference>
<protein>
    <submittedName>
        <fullName evidence="8">Peroxisomal membrane 22 kDa Mpv17/PMP22 family protein</fullName>
    </submittedName>
</protein>
<gene>
    <name evidence="8" type="ORF">Prudu_018828</name>
</gene>
<feature type="non-terminal residue" evidence="8">
    <location>
        <position position="1"/>
    </location>
</feature>
<evidence type="ECO:0000256" key="2">
    <source>
        <dbReference type="ARBA" id="ARBA00006824"/>
    </source>
</evidence>
<feature type="transmembrane region" description="Helical" evidence="6">
    <location>
        <begin position="226"/>
        <end position="247"/>
    </location>
</feature>
<comment type="similarity">
    <text evidence="2 6">Belongs to the peroxisomal membrane protein PXMP2/4 family.</text>
</comment>
<reference evidence="8" key="1">
    <citation type="journal article" date="2019" name="Science">
        <title>Mutation of a bHLH transcription factor allowed almond domestication.</title>
        <authorList>
            <person name="Sanchez-Perez R."/>
            <person name="Pavan S."/>
            <person name="Mazzeo R."/>
            <person name="Moldovan C."/>
            <person name="Aiese Cigliano R."/>
            <person name="Del Cueto J."/>
            <person name="Ricciardi F."/>
            <person name="Lotti C."/>
            <person name="Ricciardi L."/>
            <person name="Dicenta F."/>
            <person name="Lopez-Marques R.L."/>
            <person name="Lindberg Moller B."/>
        </authorList>
    </citation>
    <scope>NUCLEOTIDE SEQUENCE</scope>
</reference>
<dbReference type="PANTHER" id="PTHR11266">
    <property type="entry name" value="PEROXISOMAL MEMBRANE PROTEIN 2, PXMP2 MPV17"/>
    <property type="match status" value="1"/>
</dbReference>
<organism evidence="8">
    <name type="scientific">Prunus dulcis</name>
    <name type="common">Almond</name>
    <name type="synonym">Amygdalus dulcis</name>
    <dbReference type="NCBI Taxonomy" id="3755"/>
    <lineage>
        <taxon>Eukaryota</taxon>
        <taxon>Viridiplantae</taxon>
        <taxon>Streptophyta</taxon>
        <taxon>Embryophyta</taxon>
        <taxon>Tracheophyta</taxon>
        <taxon>Spermatophyta</taxon>
        <taxon>Magnoliopsida</taxon>
        <taxon>eudicotyledons</taxon>
        <taxon>Gunneridae</taxon>
        <taxon>Pentapetalae</taxon>
        <taxon>rosids</taxon>
        <taxon>fabids</taxon>
        <taxon>Rosales</taxon>
        <taxon>Rosaceae</taxon>
        <taxon>Amygdaloideae</taxon>
        <taxon>Amygdaleae</taxon>
        <taxon>Prunus</taxon>
    </lineage>
</organism>
<dbReference type="Pfam" id="PF04117">
    <property type="entry name" value="Mpv17_PMP22"/>
    <property type="match status" value="1"/>
</dbReference>
<feature type="transmembrane region" description="Helical" evidence="6">
    <location>
        <begin position="259"/>
        <end position="276"/>
    </location>
</feature>
<comment type="subcellular location">
    <subcellularLocation>
        <location evidence="1">Membrane</location>
        <topology evidence="1">Multi-pass membrane protein</topology>
    </subcellularLocation>
</comment>
<evidence type="ECO:0000256" key="3">
    <source>
        <dbReference type="ARBA" id="ARBA00022692"/>
    </source>
</evidence>
<sequence length="349" mass="38145">EAESVIELHPSKFEILKKHGDKSFAAALCQPKTSHFQVSNPSAQSKQQMAPNPVSLARKTPLLNRFVGFSRRPSLHSGPQSRIAANPVQIRGFRSSSLSHCHSRAPHSHSYCLNSGNGVVFKDLGRSEIGFRQLGFDRFRLSVVSDGGSGGTGGYGGSGDGNYGGRGEGGAGDGGRGENNWSYLDLLAKYPVSTKALTSAFLTLIGDVICQLVIDKSPDLDLKRTFLFTLLGLVYLYLSKLVTTPGASGAFQRLLLDQFIFSPIFIGVFLSTLMTLEGKPSQVVPKLQQEWFSAVLANWQLWIPFQFLNFRFVPQQFQVLAANSISLIWNVILSFKAHKEVGISGLNDY</sequence>
<feature type="region of interest" description="Disordered" evidence="7">
    <location>
        <begin position="152"/>
        <end position="174"/>
    </location>
</feature>
<dbReference type="GO" id="GO:0016020">
    <property type="term" value="C:membrane"/>
    <property type="evidence" value="ECO:0007669"/>
    <property type="project" value="UniProtKB-SubCell"/>
</dbReference>
<keyword evidence="4 6" id="KW-1133">Transmembrane helix</keyword>